<dbReference type="AlphaFoldDB" id="A0AAV2TH74"/>
<proteinExistence type="predicted"/>
<feature type="signal peptide" evidence="1">
    <location>
        <begin position="1"/>
        <end position="28"/>
    </location>
</feature>
<keyword evidence="1" id="KW-0732">Signal</keyword>
<comment type="caution">
    <text evidence="2">The sequence shown here is derived from an EMBL/GenBank/DDBJ whole genome shotgun (WGS) entry which is preliminary data.</text>
</comment>
<organism evidence="2 3">
    <name type="scientific">Calicophoron daubneyi</name>
    <name type="common">Rumen fluke</name>
    <name type="synonym">Paramphistomum daubneyi</name>
    <dbReference type="NCBI Taxonomy" id="300641"/>
    <lineage>
        <taxon>Eukaryota</taxon>
        <taxon>Metazoa</taxon>
        <taxon>Spiralia</taxon>
        <taxon>Lophotrochozoa</taxon>
        <taxon>Platyhelminthes</taxon>
        <taxon>Trematoda</taxon>
        <taxon>Digenea</taxon>
        <taxon>Plagiorchiida</taxon>
        <taxon>Pronocephalata</taxon>
        <taxon>Paramphistomoidea</taxon>
        <taxon>Paramphistomidae</taxon>
        <taxon>Calicophoron</taxon>
    </lineage>
</organism>
<accession>A0AAV2TH74</accession>
<protein>
    <submittedName>
        <fullName evidence="2">Uncharacterized protein</fullName>
    </submittedName>
</protein>
<evidence type="ECO:0000313" key="3">
    <source>
        <dbReference type="Proteomes" id="UP001497525"/>
    </source>
</evidence>
<dbReference type="EMBL" id="CAXLJL010000312">
    <property type="protein sequence ID" value="CAL5136404.1"/>
    <property type="molecule type" value="Genomic_DNA"/>
</dbReference>
<reference evidence="2" key="1">
    <citation type="submission" date="2024-06" db="EMBL/GenBank/DDBJ databases">
        <authorList>
            <person name="Liu X."/>
            <person name="Lenzi L."/>
            <person name="Haldenby T S."/>
            <person name="Uol C."/>
        </authorList>
    </citation>
    <scope>NUCLEOTIDE SEQUENCE</scope>
</reference>
<name>A0AAV2TH74_CALDB</name>
<evidence type="ECO:0000256" key="1">
    <source>
        <dbReference type="SAM" id="SignalP"/>
    </source>
</evidence>
<dbReference type="Proteomes" id="UP001497525">
    <property type="component" value="Unassembled WGS sequence"/>
</dbReference>
<evidence type="ECO:0000313" key="2">
    <source>
        <dbReference type="EMBL" id="CAL5136404.1"/>
    </source>
</evidence>
<sequence>MFTRFSGSLLLLLCVLTSGLLAPESTDAFLVGKNGMVIEGLQFSAPCPEEGHRYHDITGNFMCTIPNAKECFAACQKYGCTEWFFTSLMSSSNDTYTPHYRCRCIPQWYACLYNLIPHEYRGYEHD</sequence>
<gene>
    <name evidence="2" type="ORF">CDAUBV1_LOCUS10499</name>
</gene>
<feature type="chain" id="PRO_5043977030" evidence="1">
    <location>
        <begin position="29"/>
        <end position="126"/>
    </location>
</feature>